<feature type="domain" description="GGDEF" evidence="3">
    <location>
        <begin position="543"/>
        <end position="638"/>
    </location>
</feature>
<dbReference type="CDD" id="cd00130">
    <property type="entry name" value="PAS"/>
    <property type="match status" value="1"/>
</dbReference>
<dbReference type="SUPFAM" id="SSF55073">
    <property type="entry name" value="Nucleotide cyclase"/>
    <property type="match status" value="1"/>
</dbReference>
<dbReference type="CDD" id="cd01949">
    <property type="entry name" value="GGDEF"/>
    <property type="match status" value="1"/>
</dbReference>
<keyword evidence="1" id="KW-0812">Transmembrane</keyword>
<dbReference type="SUPFAM" id="SSF55785">
    <property type="entry name" value="PYP-like sensor domain (PAS domain)"/>
    <property type="match status" value="1"/>
</dbReference>
<dbReference type="InterPro" id="IPR043128">
    <property type="entry name" value="Rev_trsase/Diguanyl_cyclase"/>
</dbReference>
<dbReference type="SMART" id="SM00267">
    <property type="entry name" value="GGDEF"/>
    <property type="match status" value="1"/>
</dbReference>
<sequence length="638" mass="72808">MTEKKPTKFLSLKWKAGVLFGTALLVFNALVPLMVYWNLQQKFELSRTQVQKQFKQELMGQLQNTSDRLQRLAELSFIAENKNSNSIIAALDKNQSKLELDWHTKQAQLFDHTGKRIGGWGQDLPPSVSELVTKVLTSESAEKIIDCQQGCKQYDLIPVLTEDESTLALVFSYDMSNALFDFTNKTAADVAIISRQNDHTSTAENILEPWNMQISILTSFKKNIDYLHFFANNYLLNTLIDNGKLIRDKTVPVELNVIQLKGYSDLLFIIIDDISAQQKEILAITLRSIMLSLFSLLVIGSSLFFLISRPLNRLSIVSEALPLLAKQRYENVRKLISHNKHKGYVDELDQLEQSTDELTYQLEHLQLSVKERTESLHTSSIELKQERDFVKNLIDTAQLIIITIDRDCHITSFSDYAEQVTGYLEEDILNSSFERFFPKEQWPEIQSTLFDLKENIASVSQHESEFIHHDGSIHIISWLHSSLAHPTTSSVILSVGLDITEQKHSEQQIIWLAEHDMLTELYNRRKLHDIFEQMLEEAQQTNKKGMLLFIDLDQFKDINDSCGHKVGDQVLKAVAHLLPTVARETDIIARIGGDEFAIILPDIDNITAIAMAEKIATELANINITFNKIRFKLTCSIG</sequence>
<dbReference type="PROSITE" id="PS50887">
    <property type="entry name" value="GGDEF"/>
    <property type="match status" value="1"/>
</dbReference>
<dbReference type="NCBIfam" id="TIGR00229">
    <property type="entry name" value="sensory_box"/>
    <property type="match status" value="1"/>
</dbReference>
<feature type="transmembrane region" description="Helical" evidence="1">
    <location>
        <begin position="16"/>
        <end position="39"/>
    </location>
</feature>
<dbReference type="InterPro" id="IPR035965">
    <property type="entry name" value="PAS-like_dom_sf"/>
</dbReference>
<dbReference type="InterPro" id="IPR029787">
    <property type="entry name" value="Nucleotide_cyclase"/>
</dbReference>
<accession>A0A0F9RFY5</accession>
<dbReference type="InterPro" id="IPR000014">
    <property type="entry name" value="PAS"/>
</dbReference>
<name>A0A0F9RFY5_9ZZZZ</name>
<gene>
    <name evidence="4" type="ORF">LCGC14_0582320</name>
</gene>
<feature type="transmembrane region" description="Helical" evidence="1">
    <location>
        <begin position="289"/>
        <end position="307"/>
    </location>
</feature>
<dbReference type="PANTHER" id="PTHR46663:SF2">
    <property type="entry name" value="GGDEF DOMAIN-CONTAINING PROTEIN"/>
    <property type="match status" value="1"/>
</dbReference>
<dbReference type="Pfam" id="PF00990">
    <property type="entry name" value="GGDEF"/>
    <property type="match status" value="1"/>
</dbReference>
<feature type="domain" description="PAS" evidence="2">
    <location>
        <begin position="386"/>
        <end position="441"/>
    </location>
</feature>
<evidence type="ECO:0000259" key="2">
    <source>
        <dbReference type="PROSITE" id="PS50112"/>
    </source>
</evidence>
<keyword evidence="1" id="KW-0472">Membrane</keyword>
<comment type="caution">
    <text evidence="4">The sequence shown here is derived from an EMBL/GenBank/DDBJ whole genome shotgun (WGS) entry which is preliminary data.</text>
</comment>
<evidence type="ECO:0000313" key="4">
    <source>
        <dbReference type="EMBL" id="KKN55420.1"/>
    </source>
</evidence>
<dbReference type="PANTHER" id="PTHR46663">
    <property type="entry name" value="DIGUANYLATE CYCLASE DGCT-RELATED"/>
    <property type="match status" value="1"/>
</dbReference>
<evidence type="ECO:0000256" key="1">
    <source>
        <dbReference type="SAM" id="Phobius"/>
    </source>
</evidence>
<dbReference type="SMART" id="SM00091">
    <property type="entry name" value="PAS"/>
    <property type="match status" value="1"/>
</dbReference>
<proteinExistence type="predicted"/>
<dbReference type="AlphaFoldDB" id="A0A0F9RFY5"/>
<feature type="non-terminal residue" evidence="4">
    <location>
        <position position="638"/>
    </location>
</feature>
<dbReference type="NCBIfam" id="TIGR00254">
    <property type="entry name" value="GGDEF"/>
    <property type="match status" value="1"/>
</dbReference>
<evidence type="ECO:0000259" key="3">
    <source>
        <dbReference type="PROSITE" id="PS50887"/>
    </source>
</evidence>
<keyword evidence="1" id="KW-1133">Transmembrane helix</keyword>
<dbReference type="InterPro" id="IPR029150">
    <property type="entry name" value="dCache_3"/>
</dbReference>
<dbReference type="Gene3D" id="3.30.450.20">
    <property type="entry name" value="PAS domain"/>
    <property type="match status" value="1"/>
</dbReference>
<dbReference type="EMBL" id="LAZR01000885">
    <property type="protein sequence ID" value="KKN55420.1"/>
    <property type="molecule type" value="Genomic_DNA"/>
</dbReference>
<dbReference type="Pfam" id="PF14827">
    <property type="entry name" value="dCache_3"/>
    <property type="match status" value="1"/>
</dbReference>
<dbReference type="InterPro" id="IPR052163">
    <property type="entry name" value="DGC-Regulatory_Protein"/>
</dbReference>
<dbReference type="InterPro" id="IPR000160">
    <property type="entry name" value="GGDEF_dom"/>
</dbReference>
<dbReference type="Gene3D" id="3.30.70.270">
    <property type="match status" value="1"/>
</dbReference>
<protein>
    <recommendedName>
        <fullName evidence="5">GGDEF domain-containing protein</fullName>
    </recommendedName>
</protein>
<dbReference type="Pfam" id="PF13426">
    <property type="entry name" value="PAS_9"/>
    <property type="match status" value="1"/>
</dbReference>
<dbReference type="PROSITE" id="PS50112">
    <property type="entry name" value="PAS"/>
    <property type="match status" value="1"/>
</dbReference>
<reference evidence="4" key="1">
    <citation type="journal article" date="2015" name="Nature">
        <title>Complex archaea that bridge the gap between prokaryotes and eukaryotes.</title>
        <authorList>
            <person name="Spang A."/>
            <person name="Saw J.H."/>
            <person name="Jorgensen S.L."/>
            <person name="Zaremba-Niedzwiedzka K."/>
            <person name="Martijn J."/>
            <person name="Lind A.E."/>
            <person name="van Eijk R."/>
            <person name="Schleper C."/>
            <person name="Guy L."/>
            <person name="Ettema T.J."/>
        </authorList>
    </citation>
    <scope>NUCLEOTIDE SEQUENCE</scope>
</reference>
<evidence type="ECO:0008006" key="5">
    <source>
        <dbReference type="Google" id="ProtNLM"/>
    </source>
</evidence>
<organism evidence="4">
    <name type="scientific">marine sediment metagenome</name>
    <dbReference type="NCBI Taxonomy" id="412755"/>
    <lineage>
        <taxon>unclassified sequences</taxon>
        <taxon>metagenomes</taxon>
        <taxon>ecological metagenomes</taxon>
    </lineage>
</organism>